<dbReference type="Pfam" id="PF12874">
    <property type="entry name" value="zf-met"/>
    <property type="match status" value="1"/>
</dbReference>
<gene>
    <name evidence="3" type="ORF">HK099_000718</name>
</gene>
<feature type="domain" description="C2H2-type" evidence="2">
    <location>
        <begin position="127"/>
        <end position="155"/>
    </location>
</feature>
<dbReference type="PROSITE" id="PS00028">
    <property type="entry name" value="ZINC_FINGER_C2H2_1"/>
    <property type="match status" value="1"/>
</dbReference>
<dbReference type="Proteomes" id="UP001211065">
    <property type="component" value="Unassembled WGS sequence"/>
</dbReference>
<keyword evidence="4" id="KW-1185">Reference proteome</keyword>
<evidence type="ECO:0000313" key="3">
    <source>
        <dbReference type="EMBL" id="KAJ3223762.1"/>
    </source>
</evidence>
<dbReference type="Pfam" id="PF00096">
    <property type="entry name" value="zf-C2H2"/>
    <property type="match status" value="1"/>
</dbReference>
<name>A0AAD5U4A7_9FUNG</name>
<evidence type="ECO:0000259" key="2">
    <source>
        <dbReference type="PROSITE" id="PS50157"/>
    </source>
</evidence>
<dbReference type="EMBL" id="JADGJW010000118">
    <property type="protein sequence ID" value="KAJ3223762.1"/>
    <property type="molecule type" value="Genomic_DNA"/>
</dbReference>
<organism evidence="3 4">
    <name type="scientific">Clydaea vesicula</name>
    <dbReference type="NCBI Taxonomy" id="447962"/>
    <lineage>
        <taxon>Eukaryota</taxon>
        <taxon>Fungi</taxon>
        <taxon>Fungi incertae sedis</taxon>
        <taxon>Chytridiomycota</taxon>
        <taxon>Chytridiomycota incertae sedis</taxon>
        <taxon>Chytridiomycetes</taxon>
        <taxon>Lobulomycetales</taxon>
        <taxon>Lobulomycetaceae</taxon>
        <taxon>Clydaea</taxon>
    </lineage>
</organism>
<evidence type="ECO:0000256" key="1">
    <source>
        <dbReference type="PROSITE-ProRule" id="PRU00042"/>
    </source>
</evidence>
<dbReference type="SMART" id="SM00355">
    <property type="entry name" value="ZnF_C2H2"/>
    <property type="match status" value="2"/>
</dbReference>
<dbReference type="InterPro" id="IPR036236">
    <property type="entry name" value="Znf_C2H2_sf"/>
</dbReference>
<dbReference type="InterPro" id="IPR013087">
    <property type="entry name" value="Znf_C2H2_type"/>
</dbReference>
<dbReference type="Gene3D" id="3.30.160.60">
    <property type="entry name" value="Classic Zinc Finger"/>
    <property type="match status" value="1"/>
</dbReference>
<dbReference type="GO" id="GO:0008270">
    <property type="term" value="F:zinc ion binding"/>
    <property type="evidence" value="ECO:0007669"/>
    <property type="project" value="UniProtKB-KW"/>
</dbReference>
<accession>A0AAD5U4A7</accession>
<dbReference type="AlphaFoldDB" id="A0AAD5U4A7"/>
<keyword evidence="1" id="KW-0863">Zinc-finger</keyword>
<keyword evidence="1" id="KW-0479">Metal-binding</keyword>
<dbReference type="PROSITE" id="PS50157">
    <property type="entry name" value="ZINC_FINGER_C2H2_2"/>
    <property type="match status" value="1"/>
</dbReference>
<comment type="caution">
    <text evidence="3">The sequence shown here is derived from an EMBL/GenBank/DDBJ whole genome shotgun (WGS) entry which is preliminary data.</text>
</comment>
<sequence length="183" mass="21157">MSSLSLKHAPESLKFSQLTAIPQQTKTHLYCSLPKNRYINIDAKVLLFRLPFITKEFQLRPKDSVNEAANLQTESTCEENLSDCVDSKPLNFLEDSDKTKHQTLRKYSNRHTVLKTLKNNIIKSGDRICDECGKKFNRTAELRRHVKSLHLGATNFHCNSCSKNFNRLDVYKKHLKSQCNLNF</sequence>
<reference evidence="3" key="1">
    <citation type="submission" date="2020-05" db="EMBL/GenBank/DDBJ databases">
        <title>Phylogenomic resolution of chytrid fungi.</title>
        <authorList>
            <person name="Stajich J.E."/>
            <person name="Amses K."/>
            <person name="Simmons R."/>
            <person name="Seto K."/>
            <person name="Myers J."/>
            <person name="Bonds A."/>
            <person name="Quandt C.A."/>
            <person name="Barry K."/>
            <person name="Liu P."/>
            <person name="Grigoriev I."/>
            <person name="Longcore J.E."/>
            <person name="James T.Y."/>
        </authorList>
    </citation>
    <scope>NUCLEOTIDE SEQUENCE</scope>
    <source>
        <strain evidence="3">JEL0476</strain>
    </source>
</reference>
<keyword evidence="1" id="KW-0862">Zinc</keyword>
<evidence type="ECO:0000313" key="4">
    <source>
        <dbReference type="Proteomes" id="UP001211065"/>
    </source>
</evidence>
<protein>
    <recommendedName>
        <fullName evidence="2">C2H2-type domain-containing protein</fullName>
    </recommendedName>
</protein>
<dbReference type="SUPFAM" id="SSF57667">
    <property type="entry name" value="beta-beta-alpha zinc fingers"/>
    <property type="match status" value="1"/>
</dbReference>
<proteinExistence type="predicted"/>